<feature type="compositionally biased region" description="Basic and acidic residues" evidence="1">
    <location>
        <begin position="12"/>
        <end position="39"/>
    </location>
</feature>
<dbReference type="STRING" id="235985.SAMN05414137_109341"/>
<reference evidence="3" key="1">
    <citation type="submission" date="2016-10" db="EMBL/GenBank/DDBJ databases">
        <authorList>
            <person name="Varghese N."/>
        </authorList>
    </citation>
    <scope>NUCLEOTIDE SEQUENCE [LARGE SCALE GENOMIC DNA]</scope>
    <source>
        <strain evidence="3">DSM 45096 / BCRC 16803 / CGMCC 4.1857 / CIP 109030 / JCM 12277 / KCTC 19219 / NBRC 100920 / 33214</strain>
    </source>
</reference>
<feature type="compositionally biased region" description="Polar residues" evidence="1">
    <location>
        <begin position="1"/>
        <end position="11"/>
    </location>
</feature>
<feature type="region of interest" description="Disordered" evidence="1">
    <location>
        <begin position="1"/>
        <end position="39"/>
    </location>
</feature>
<evidence type="ECO:0000313" key="3">
    <source>
        <dbReference type="Proteomes" id="UP000183015"/>
    </source>
</evidence>
<sequence>MTRTGAAMTTSHESRSGDDDFARQWEQWHTDHEQARLDA</sequence>
<accession>A0A1H7R2R2</accession>
<protein>
    <submittedName>
        <fullName evidence="2">Uncharacterized protein</fullName>
    </submittedName>
</protein>
<dbReference type="AlphaFoldDB" id="A0A1H7R2R2"/>
<evidence type="ECO:0000313" key="2">
    <source>
        <dbReference type="EMBL" id="SEL54389.1"/>
    </source>
</evidence>
<organism evidence="2 3">
    <name type="scientific">Streptacidiphilus jiangxiensis</name>
    <dbReference type="NCBI Taxonomy" id="235985"/>
    <lineage>
        <taxon>Bacteria</taxon>
        <taxon>Bacillati</taxon>
        <taxon>Actinomycetota</taxon>
        <taxon>Actinomycetes</taxon>
        <taxon>Kitasatosporales</taxon>
        <taxon>Streptomycetaceae</taxon>
        <taxon>Streptacidiphilus</taxon>
    </lineage>
</organism>
<gene>
    <name evidence="2" type="ORF">SAMN05414137_109341</name>
</gene>
<proteinExistence type="predicted"/>
<dbReference type="Proteomes" id="UP000183015">
    <property type="component" value="Unassembled WGS sequence"/>
</dbReference>
<dbReference type="EMBL" id="FOAZ01000009">
    <property type="protein sequence ID" value="SEL54389.1"/>
    <property type="molecule type" value="Genomic_DNA"/>
</dbReference>
<evidence type="ECO:0000256" key="1">
    <source>
        <dbReference type="SAM" id="MobiDB-lite"/>
    </source>
</evidence>
<name>A0A1H7R2R2_STRJI</name>
<keyword evidence="3" id="KW-1185">Reference proteome</keyword>